<accession>A0ABR2CPK2</accession>
<comment type="caution">
    <text evidence="6">The sequence shown here is derived from an EMBL/GenBank/DDBJ whole genome shotgun (WGS) entry which is preliminary data.</text>
</comment>
<evidence type="ECO:0000313" key="7">
    <source>
        <dbReference type="Proteomes" id="UP001472677"/>
    </source>
</evidence>
<evidence type="ECO:0000256" key="2">
    <source>
        <dbReference type="ARBA" id="ARBA00011738"/>
    </source>
</evidence>
<keyword evidence="4" id="KW-0808">Transferase</keyword>
<dbReference type="EMBL" id="JBBPBM010000047">
    <property type="protein sequence ID" value="KAK8521650.1"/>
    <property type="molecule type" value="Genomic_DNA"/>
</dbReference>
<evidence type="ECO:0000256" key="4">
    <source>
        <dbReference type="ARBA" id="ARBA00022679"/>
    </source>
</evidence>
<evidence type="ECO:0000256" key="5">
    <source>
        <dbReference type="ARBA" id="ARBA00022898"/>
    </source>
</evidence>
<keyword evidence="3" id="KW-0032">Aminotransferase</keyword>
<evidence type="ECO:0000256" key="1">
    <source>
        <dbReference type="ARBA" id="ARBA00001933"/>
    </source>
</evidence>
<reference evidence="6 7" key="1">
    <citation type="journal article" date="2024" name="G3 (Bethesda)">
        <title>Genome assembly of Hibiscus sabdariffa L. provides insights into metabolisms of medicinal natural products.</title>
        <authorList>
            <person name="Kim T."/>
        </authorList>
    </citation>
    <scope>NUCLEOTIDE SEQUENCE [LARGE SCALE GENOMIC DNA]</scope>
    <source>
        <strain evidence="6">TK-2024</strain>
        <tissue evidence="6">Old leaves</tissue>
    </source>
</reference>
<gene>
    <name evidence="6" type="ORF">V6N12_031542</name>
</gene>
<organism evidence="6 7">
    <name type="scientific">Hibiscus sabdariffa</name>
    <name type="common">roselle</name>
    <dbReference type="NCBI Taxonomy" id="183260"/>
    <lineage>
        <taxon>Eukaryota</taxon>
        <taxon>Viridiplantae</taxon>
        <taxon>Streptophyta</taxon>
        <taxon>Embryophyta</taxon>
        <taxon>Tracheophyta</taxon>
        <taxon>Spermatophyta</taxon>
        <taxon>Magnoliopsida</taxon>
        <taxon>eudicotyledons</taxon>
        <taxon>Gunneridae</taxon>
        <taxon>Pentapetalae</taxon>
        <taxon>rosids</taxon>
        <taxon>malvids</taxon>
        <taxon>Malvales</taxon>
        <taxon>Malvaceae</taxon>
        <taxon>Malvoideae</taxon>
        <taxon>Hibiscus</taxon>
    </lineage>
</organism>
<proteinExistence type="predicted"/>
<protein>
    <submittedName>
        <fullName evidence="6">Uncharacterized protein</fullName>
    </submittedName>
</protein>
<dbReference type="InterPro" id="IPR015422">
    <property type="entry name" value="PyrdxlP-dep_Trfase_small"/>
</dbReference>
<evidence type="ECO:0000313" key="6">
    <source>
        <dbReference type="EMBL" id="KAK8521650.1"/>
    </source>
</evidence>
<evidence type="ECO:0000256" key="3">
    <source>
        <dbReference type="ARBA" id="ARBA00022576"/>
    </source>
</evidence>
<comment type="subunit">
    <text evidence="2">Homodimer.</text>
</comment>
<dbReference type="Proteomes" id="UP001472677">
    <property type="component" value="Unassembled WGS sequence"/>
</dbReference>
<keyword evidence="5" id="KW-0663">Pyridoxal phosphate</keyword>
<name>A0ABR2CPK2_9ROSI</name>
<keyword evidence="7" id="KW-1185">Reference proteome</keyword>
<sequence>MVIECEYVVRGEIIILVQKLQEEIKDKLVAHPFKEIWYRNIKKPPTSQLVADNLFPRGIVASAYNCNGVKGLHDIIIVGIEAHDDIFADPNDIFLTDGASPTMHMVM</sequence>
<dbReference type="PANTHER" id="PTHR11751:SF29">
    <property type="entry name" value="ALANINE TRANSAMINASE"/>
    <property type="match status" value="1"/>
</dbReference>
<dbReference type="Gene3D" id="3.90.1150.10">
    <property type="entry name" value="Aspartate Aminotransferase, domain 1"/>
    <property type="match status" value="1"/>
</dbReference>
<comment type="cofactor">
    <cofactor evidence="1">
        <name>pyridoxal 5'-phosphate</name>
        <dbReference type="ChEBI" id="CHEBI:597326"/>
    </cofactor>
</comment>
<dbReference type="PANTHER" id="PTHR11751">
    <property type="entry name" value="ALANINE AMINOTRANSFERASE"/>
    <property type="match status" value="1"/>
</dbReference>
<dbReference type="InterPro" id="IPR045088">
    <property type="entry name" value="ALAT1/2-like"/>
</dbReference>